<comment type="caution">
    <text evidence="4">The sequence shown here is derived from an EMBL/GenBank/DDBJ whole genome shotgun (WGS) entry which is preliminary data.</text>
</comment>
<evidence type="ECO:0000313" key="3">
    <source>
        <dbReference type="EMBL" id="CAF1392277.1"/>
    </source>
</evidence>
<name>A0A816CAD0_9BILA</name>
<evidence type="ECO:0000256" key="2">
    <source>
        <dbReference type="SAM" id="Phobius"/>
    </source>
</evidence>
<accession>A0A816CAD0</accession>
<proteinExistence type="predicted"/>
<keyword evidence="2" id="KW-0812">Transmembrane</keyword>
<feature type="non-terminal residue" evidence="4">
    <location>
        <position position="1"/>
    </location>
</feature>
<organism evidence="4 5">
    <name type="scientific">Rotaria sordida</name>
    <dbReference type="NCBI Taxonomy" id="392033"/>
    <lineage>
        <taxon>Eukaryota</taxon>
        <taxon>Metazoa</taxon>
        <taxon>Spiralia</taxon>
        <taxon>Gnathifera</taxon>
        <taxon>Rotifera</taxon>
        <taxon>Eurotatoria</taxon>
        <taxon>Bdelloidea</taxon>
        <taxon>Philodinida</taxon>
        <taxon>Philodinidae</taxon>
        <taxon>Rotaria</taxon>
    </lineage>
</organism>
<dbReference type="EMBL" id="CAJNOL010006703">
    <property type="protein sequence ID" value="CAF1620843.1"/>
    <property type="molecule type" value="Genomic_DNA"/>
</dbReference>
<dbReference type="AlphaFoldDB" id="A0A816CAD0"/>
<sequence>MDHNLRSGETLSADHHSSLKRRNNEELASEETTISNSSRDYDNQMEFGIIQETSYSLRDHPRKAVCAFALFTIIAMTIGIITVCLGLPKET</sequence>
<feature type="region of interest" description="Disordered" evidence="1">
    <location>
        <begin position="1"/>
        <end position="39"/>
    </location>
</feature>
<dbReference type="Proteomes" id="UP000663854">
    <property type="component" value="Unassembled WGS sequence"/>
</dbReference>
<evidence type="ECO:0000313" key="5">
    <source>
        <dbReference type="Proteomes" id="UP000663870"/>
    </source>
</evidence>
<keyword evidence="2" id="KW-1133">Transmembrane helix</keyword>
<protein>
    <submittedName>
        <fullName evidence="4">Uncharacterized protein</fullName>
    </submittedName>
</protein>
<evidence type="ECO:0000256" key="1">
    <source>
        <dbReference type="SAM" id="MobiDB-lite"/>
    </source>
</evidence>
<keyword evidence="5" id="KW-1185">Reference proteome</keyword>
<dbReference type="EMBL" id="CAJNOH010005219">
    <property type="protein sequence ID" value="CAF1392277.1"/>
    <property type="molecule type" value="Genomic_DNA"/>
</dbReference>
<feature type="compositionally biased region" description="Basic and acidic residues" evidence="1">
    <location>
        <begin position="1"/>
        <end position="25"/>
    </location>
</feature>
<dbReference type="Proteomes" id="UP000663870">
    <property type="component" value="Unassembled WGS sequence"/>
</dbReference>
<reference evidence="4" key="1">
    <citation type="submission" date="2021-02" db="EMBL/GenBank/DDBJ databases">
        <authorList>
            <person name="Nowell W R."/>
        </authorList>
    </citation>
    <scope>NUCLEOTIDE SEQUENCE</scope>
</reference>
<feature type="transmembrane region" description="Helical" evidence="2">
    <location>
        <begin position="64"/>
        <end position="88"/>
    </location>
</feature>
<keyword evidence="2" id="KW-0472">Membrane</keyword>
<gene>
    <name evidence="4" type="ORF">JXQ802_LOCUS50568</name>
    <name evidence="3" type="ORF">PYM288_LOCUS34396</name>
</gene>
<evidence type="ECO:0000313" key="4">
    <source>
        <dbReference type="EMBL" id="CAF1620843.1"/>
    </source>
</evidence>